<sequence length="120" mass="13356">MKKILIADDKLEVVELLRATMEGEDYQIISASDGREALEKIGKEKPDLVLLDVVMPKMNGLEVLAKVKKDPQTKDVPIIMLTAKGQQLDKDKGIGLGAEDYIIKPFSPSHLLRKIEEIMA</sequence>
<dbReference type="EMBL" id="LAZR01019882">
    <property type="protein sequence ID" value="KKL90904.1"/>
    <property type="molecule type" value="Genomic_DNA"/>
</dbReference>
<evidence type="ECO:0000313" key="7">
    <source>
        <dbReference type="EMBL" id="KKL90904.1"/>
    </source>
</evidence>
<keyword evidence="4" id="KW-0238">DNA-binding</keyword>
<keyword evidence="1" id="KW-0597">Phosphoprotein</keyword>
<accession>A0A0F9FWX0</accession>
<dbReference type="SUPFAM" id="SSF52172">
    <property type="entry name" value="CheY-like"/>
    <property type="match status" value="1"/>
</dbReference>
<dbReference type="PANTHER" id="PTHR44591:SF3">
    <property type="entry name" value="RESPONSE REGULATORY DOMAIN-CONTAINING PROTEIN"/>
    <property type="match status" value="1"/>
</dbReference>
<dbReference type="Pfam" id="PF00072">
    <property type="entry name" value="Response_reg"/>
    <property type="match status" value="1"/>
</dbReference>
<keyword evidence="3" id="KW-0805">Transcription regulation</keyword>
<evidence type="ECO:0000256" key="3">
    <source>
        <dbReference type="ARBA" id="ARBA00023015"/>
    </source>
</evidence>
<dbReference type="GO" id="GO:0003677">
    <property type="term" value="F:DNA binding"/>
    <property type="evidence" value="ECO:0007669"/>
    <property type="project" value="UniProtKB-KW"/>
</dbReference>
<comment type="caution">
    <text evidence="7">The sequence shown here is derived from an EMBL/GenBank/DDBJ whole genome shotgun (WGS) entry which is preliminary data.</text>
</comment>
<protein>
    <recommendedName>
        <fullName evidence="6">Response regulatory domain-containing protein</fullName>
    </recommendedName>
</protein>
<feature type="domain" description="Response regulatory" evidence="6">
    <location>
        <begin position="3"/>
        <end position="119"/>
    </location>
</feature>
<dbReference type="InterPro" id="IPR050595">
    <property type="entry name" value="Bact_response_regulator"/>
</dbReference>
<dbReference type="PANTHER" id="PTHR44591">
    <property type="entry name" value="STRESS RESPONSE REGULATOR PROTEIN 1"/>
    <property type="match status" value="1"/>
</dbReference>
<organism evidence="7">
    <name type="scientific">marine sediment metagenome</name>
    <dbReference type="NCBI Taxonomy" id="412755"/>
    <lineage>
        <taxon>unclassified sequences</taxon>
        <taxon>metagenomes</taxon>
        <taxon>ecological metagenomes</taxon>
    </lineage>
</organism>
<dbReference type="SMART" id="SM00448">
    <property type="entry name" value="REC"/>
    <property type="match status" value="1"/>
</dbReference>
<evidence type="ECO:0000256" key="2">
    <source>
        <dbReference type="ARBA" id="ARBA00023012"/>
    </source>
</evidence>
<reference evidence="7" key="1">
    <citation type="journal article" date="2015" name="Nature">
        <title>Complex archaea that bridge the gap between prokaryotes and eukaryotes.</title>
        <authorList>
            <person name="Spang A."/>
            <person name="Saw J.H."/>
            <person name="Jorgensen S.L."/>
            <person name="Zaremba-Niedzwiedzka K."/>
            <person name="Martijn J."/>
            <person name="Lind A.E."/>
            <person name="van Eijk R."/>
            <person name="Schleper C."/>
            <person name="Guy L."/>
            <person name="Ettema T.J."/>
        </authorList>
    </citation>
    <scope>NUCLEOTIDE SEQUENCE</scope>
</reference>
<keyword evidence="2" id="KW-0902">Two-component regulatory system</keyword>
<evidence type="ECO:0000259" key="6">
    <source>
        <dbReference type="PROSITE" id="PS50110"/>
    </source>
</evidence>
<dbReference type="Gene3D" id="3.40.50.2300">
    <property type="match status" value="1"/>
</dbReference>
<dbReference type="InterPro" id="IPR011006">
    <property type="entry name" value="CheY-like_superfamily"/>
</dbReference>
<dbReference type="AlphaFoldDB" id="A0A0F9FWX0"/>
<name>A0A0F9FWX0_9ZZZZ</name>
<evidence type="ECO:0000256" key="5">
    <source>
        <dbReference type="ARBA" id="ARBA00023163"/>
    </source>
</evidence>
<proteinExistence type="predicted"/>
<dbReference type="FunFam" id="3.40.50.2300:FF:000001">
    <property type="entry name" value="DNA-binding response regulator PhoB"/>
    <property type="match status" value="1"/>
</dbReference>
<dbReference type="GO" id="GO:0000160">
    <property type="term" value="P:phosphorelay signal transduction system"/>
    <property type="evidence" value="ECO:0007669"/>
    <property type="project" value="UniProtKB-KW"/>
</dbReference>
<gene>
    <name evidence="7" type="ORF">LCGC14_1900030</name>
</gene>
<dbReference type="InterPro" id="IPR001789">
    <property type="entry name" value="Sig_transdc_resp-reg_receiver"/>
</dbReference>
<evidence type="ECO:0000256" key="4">
    <source>
        <dbReference type="ARBA" id="ARBA00023125"/>
    </source>
</evidence>
<evidence type="ECO:0000256" key="1">
    <source>
        <dbReference type="ARBA" id="ARBA00022553"/>
    </source>
</evidence>
<keyword evidence="5" id="KW-0804">Transcription</keyword>
<dbReference type="PROSITE" id="PS50110">
    <property type="entry name" value="RESPONSE_REGULATORY"/>
    <property type="match status" value="1"/>
</dbReference>